<dbReference type="Pfam" id="PF01095">
    <property type="entry name" value="Pectinesterase"/>
    <property type="match status" value="1"/>
</dbReference>
<dbReference type="PANTHER" id="PTHR31321">
    <property type="entry name" value="ACYL-COA THIOESTER HYDROLASE YBHC-RELATED"/>
    <property type="match status" value="1"/>
</dbReference>
<dbReference type="EMBL" id="CP002799">
    <property type="protein sequence ID" value="AEG50717.1"/>
    <property type="molecule type" value="Genomic_DNA"/>
</dbReference>
<keyword evidence="7" id="KW-1185">Reference proteome</keyword>
<dbReference type="Proteomes" id="UP000007150">
    <property type="component" value="Chromosome 2"/>
</dbReference>
<evidence type="ECO:0000259" key="5">
    <source>
        <dbReference type="Pfam" id="PF01095"/>
    </source>
</evidence>
<protein>
    <submittedName>
        <fullName evidence="6">Pectinesterase</fullName>
    </submittedName>
</protein>
<dbReference type="GO" id="GO:0042545">
    <property type="term" value="P:cell wall modification"/>
    <property type="evidence" value="ECO:0007669"/>
    <property type="project" value="InterPro"/>
</dbReference>
<evidence type="ECO:0000313" key="7">
    <source>
        <dbReference type="Proteomes" id="UP000007150"/>
    </source>
</evidence>
<name>F6F2Q5_SPHCR</name>
<dbReference type="InterPro" id="IPR012334">
    <property type="entry name" value="Pectin_lyas_fold"/>
</dbReference>
<dbReference type="InterPro" id="IPR011050">
    <property type="entry name" value="Pectin_lyase_fold/virulence"/>
</dbReference>
<evidence type="ECO:0000256" key="3">
    <source>
        <dbReference type="ARBA" id="ARBA00023085"/>
    </source>
</evidence>
<sequence length="390" mass="42057">MVPGTFRAFSARGAERPGSPAARTAWSGLLLFAALAAPAVATGATPVYEVSAHCDGKARCYPSIGQAIAASEQVGGGWVDIRVGPGDYREKLIISRAKTRLTGSGVAKTRLHFDAVAQHARAWHRDGWGTPGSATLTIRADRVTVSGLTVENRFDYLANDARPEGDPARIADAQAVALLLDVGSDRVLLRHVALLGYQDTLFANGRRALIRDSLIAGNIDFIFGNGMLWIDRSELRSRPRARPPAPGGFQSYIAAPSTPRSQAMGIVVTRSRLTREAGVPDGAVALARPWHPTTRFADGRYADPDAVGQAVFIDCFMDAHIHPDHWTGMAGTARNGSKSAFFRPQDARFFKRGSHGPGAPHRDIGMRWSPPQSTDSMWKQFAADWPDIGK</sequence>
<dbReference type="InterPro" id="IPR000070">
    <property type="entry name" value="Pectinesterase_cat"/>
</dbReference>
<dbReference type="GO" id="GO:0030599">
    <property type="term" value="F:pectinesterase activity"/>
    <property type="evidence" value="ECO:0007669"/>
    <property type="project" value="InterPro"/>
</dbReference>
<evidence type="ECO:0000256" key="4">
    <source>
        <dbReference type="SAM" id="MobiDB-lite"/>
    </source>
</evidence>
<feature type="region of interest" description="Disordered" evidence="4">
    <location>
        <begin position="352"/>
        <end position="373"/>
    </location>
</feature>
<dbReference type="SUPFAM" id="SSF51126">
    <property type="entry name" value="Pectin lyase-like"/>
    <property type="match status" value="1"/>
</dbReference>
<dbReference type="AlphaFoldDB" id="F6F2Q5"/>
<evidence type="ECO:0000256" key="1">
    <source>
        <dbReference type="ARBA" id="ARBA00008891"/>
    </source>
</evidence>
<dbReference type="GO" id="GO:0009279">
    <property type="term" value="C:cell outer membrane"/>
    <property type="evidence" value="ECO:0007669"/>
    <property type="project" value="TreeGrafter"/>
</dbReference>
<feature type="domain" description="Pectinesterase catalytic" evidence="5">
    <location>
        <begin position="55"/>
        <end position="327"/>
    </location>
</feature>
<organism evidence="6 7">
    <name type="scientific">Sphingobium chlorophenolicum L-1</name>
    <dbReference type="NCBI Taxonomy" id="690566"/>
    <lineage>
        <taxon>Bacteria</taxon>
        <taxon>Pseudomonadati</taxon>
        <taxon>Pseudomonadota</taxon>
        <taxon>Alphaproteobacteria</taxon>
        <taxon>Sphingomonadales</taxon>
        <taxon>Sphingomonadaceae</taxon>
        <taxon>Sphingobium</taxon>
    </lineage>
</organism>
<dbReference type="PANTHER" id="PTHR31321:SF57">
    <property type="entry name" value="PECTINESTERASE 53-RELATED"/>
    <property type="match status" value="1"/>
</dbReference>
<reference evidence="6 7" key="1">
    <citation type="submission" date="2011-05" db="EMBL/GenBank/DDBJ databases">
        <title>Complete sequence of chromosome 2 of Sphingobium chlorophenolicum L-1.</title>
        <authorList>
            <consortium name="US DOE Joint Genome Institute"/>
            <person name="Lucas S."/>
            <person name="Han J."/>
            <person name="Lapidus A."/>
            <person name="Cheng J.-F."/>
            <person name="Goodwin L."/>
            <person name="Pitluck S."/>
            <person name="Peters L."/>
            <person name="Daligault H."/>
            <person name="Han C."/>
            <person name="Tapia R."/>
            <person name="Land M."/>
            <person name="Hauser L."/>
            <person name="Kyrpides N."/>
            <person name="Ivanova N."/>
            <person name="Pagani I."/>
            <person name="Turner P."/>
            <person name="Copley S."/>
            <person name="Woyke T."/>
        </authorList>
    </citation>
    <scope>NUCLEOTIDE SEQUENCE [LARGE SCALE GENOMIC DNA]</scope>
    <source>
        <strain evidence="6 7">L-1</strain>
    </source>
</reference>
<keyword evidence="3" id="KW-0063">Aspartyl esterase</keyword>
<dbReference type="Gene3D" id="2.160.20.10">
    <property type="entry name" value="Single-stranded right-handed beta-helix, Pectin lyase-like"/>
    <property type="match status" value="1"/>
</dbReference>
<dbReference type="HOGENOM" id="CLU_012243_3_1_5"/>
<dbReference type="KEGG" id="sch:Sphch_3100"/>
<keyword evidence="2" id="KW-0378">Hydrolase</keyword>
<evidence type="ECO:0000313" key="6">
    <source>
        <dbReference type="EMBL" id="AEG50717.1"/>
    </source>
</evidence>
<gene>
    <name evidence="6" type="ORF">Sphch_3100</name>
</gene>
<evidence type="ECO:0000256" key="2">
    <source>
        <dbReference type="ARBA" id="ARBA00022801"/>
    </source>
</evidence>
<comment type="similarity">
    <text evidence="1">Belongs to the pectinesterase family.</text>
</comment>
<proteinExistence type="inferred from homology"/>
<dbReference type="RefSeq" id="WP_013848947.1">
    <property type="nucleotide sequence ID" value="NC_015594.1"/>
</dbReference>
<dbReference type="STRING" id="690566.Sphch_3100"/>
<accession>F6F2Q5</accession>